<dbReference type="InterPro" id="IPR036156">
    <property type="entry name" value="Beta-gal/glucu_dom_sf"/>
</dbReference>
<dbReference type="SUPFAM" id="SSF49785">
    <property type="entry name" value="Galactose-binding domain-like"/>
    <property type="match status" value="1"/>
</dbReference>
<gene>
    <name evidence="5" type="ORF">IDH41_21100</name>
</gene>
<dbReference type="InterPro" id="IPR006103">
    <property type="entry name" value="Glyco_hydro_2_cat"/>
</dbReference>
<evidence type="ECO:0000256" key="1">
    <source>
        <dbReference type="ARBA" id="ARBA00007401"/>
    </source>
</evidence>
<dbReference type="Gene3D" id="2.60.120.260">
    <property type="entry name" value="Galactose-binding domain-like"/>
    <property type="match status" value="1"/>
</dbReference>
<dbReference type="AlphaFoldDB" id="A0A927CRW3"/>
<dbReference type="InterPro" id="IPR013783">
    <property type="entry name" value="Ig-like_fold"/>
</dbReference>
<reference evidence="5" key="1">
    <citation type="submission" date="2020-09" db="EMBL/GenBank/DDBJ databases">
        <title>A novel bacterium of genus Paenibacillus, isolated from South China Sea.</title>
        <authorList>
            <person name="Huang H."/>
            <person name="Mo K."/>
            <person name="Hu Y."/>
        </authorList>
    </citation>
    <scope>NUCLEOTIDE SEQUENCE</scope>
    <source>
        <strain evidence="5">IB182493</strain>
    </source>
</reference>
<keyword evidence="2" id="KW-0378">Hydrolase</keyword>
<name>A0A927CRW3_9BACL</name>
<dbReference type="EMBL" id="JACXIY010000026">
    <property type="protein sequence ID" value="MBD2871086.1"/>
    <property type="molecule type" value="Genomic_DNA"/>
</dbReference>
<dbReference type="PRINTS" id="PR00132">
    <property type="entry name" value="GLHYDRLASE2"/>
</dbReference>
<feature type="domain" description="Glycoside hydrolase family 2 catalytic" evidence="4">
    <location>
        <begin position="262"/>
        <end position="565"/>
    </location>
</feature>
<dbReference type="Gene3D" id="3.20.20.80">
    <property type="entry name" value="Glycosidases"/>
    <property type="match status" value="1"/>
</dbReference>
<sequence length="578" mass="67052">MIRTFQQHRLRECQLLDGLWDFVFDKDNIGFSEGWHTNFPSGHDRLPVPACWNNELGKFDYEGVAWYRTRITLEESSHLRLLFHAVLGHADVYWDGNHLGYHYGGYTPFDFTIPNVAAGVHELVVRTNSTLERNTIPYHIVDWFHYGGMIRPVELQLLPDVSIEGMRITYGMTGDSSADIQVKLKLRSMSDTPVEVPVSLYRNGEIFHAETVYLHAMGSTELNVEQAWSGLRRWEPEDPALYMIRAVAGRDDRADRIGFRTVETRNKKILLNGKELYLQGVNRHEEHPEWGFAFPNKLMTKDLDIILQMGCNAVRGSHYPQSEYWLDLLDERGVLFWGEIPIWGAAFPAEVTDDPIFVQRALTMMDEMIERDLHHPSILFWSIHNEIDTRSKQAYELSVKMTELVRSKDQSRLVAYATMHPMKDICLGLFDVIGINYYGGWYFGHVEFEEMLETFHERCKEYGAENTPVLMTEFGGAGVYGDSGWEPRLFSEDYQADLLSKSLKLFRDDPKISGTYVWQFADTRADLQSRRPHFRDRARSFNNKGLVNEYRKPKLAYRVVKSIYTDQHDPFGWGSTLQ</sequence>
<dbReference type="PANTHER" id="PTHR10066">
    <property type="entry name" value="BETA-GLUCURONIDASE"/>
    <property type="match status" value="1"/>
</dbReference>
<dbReference type="SUPFAM" id="SSF49303">
    <property type="entry name" value="beta-Galactosidase/glucuronidase domain"/>
    <property type="match status" value="1"/>
</dbReference>
<dbReference type="SUPFAM" id="SSF51445">
    <property type="entry name" value="(Trans)glycosidases"/>
    <property type="match status" value="1"/>
</dbReference>
<evidence type="ECO:0000313" key="5">
    <source>
        <dbReference type="EMBL" id="MBD2871086.1"/>
    </source>
</evidence>
<evidence type="ECO:0000256" key="2">
    <source>
        <dbReference type="ARBA" id="ARBA00022801"/>
    </source>
</evidence>
<dbReference type="GO" id="GO:0019391">
    <property type="term" value="P:glucuronoside catabolic process"/>
    <property type="evidence" value="ECO:0007669"/>
    <property type="project" value="TreeGrafter"/>
</dbReference>
<dbReference type="Proteomes" id="UP000632125">
    <property type="component" value="Unassembled WGS sequence"/>
</dbReference>
<proteinExistence type="inferred from homology"/>
<dbReference type="GO" id="GO:0004566">
    <property type="term" value="F:beta-glucuronidase activity"/>
    <property type="evidence" value="ECO:0007669"/>
    <property type="project" value="TreeGrafter"/>
</dbReference>
<dbReference type="PANTHER" id="PTHR10066:SF67">
    <property type="entry name" value="BETA-GLUCURONIDASE"/>
    <property type="match status" value="1"/>
</dbReference>
<protein>
    <submittedName>
        <fullName evidence="5">Beta-glucuronidase</fullName>
    </submittedName>
</protein>
<dbReference type="InterPro" id="IPR008979">
    <property type="entry name" value="Galactose-bd-like_sf"/>
</dbReference>
<accession>A0A927CRW3</accession>
<dbReference type="RefSeq" id="WP_190864545.1">
    <property type="nucleotide sequence ID" value="NZ_JACXIY010000026.1"/>
</dbReference>
<dbReference type="Gene3D" id="2.60.40.10">
    <property type="entry name" value="Immunoglobulins"/>
    <property type="match status" value="1"/>
</dbReference>
<keyword evidence="6" id="KW-1185">Reference proteome</keyword>
<evidence type="ECO:0000259" key="4">
    <source>
        <dbReference type="Pfam" id="PF02836"/>
    </source>
</evidence>
<evidence type="ECO:0000256" key="3">
    <source>
        <dbReference type="ARBA" id="ARBA00023295"/>
    </source>
</evidence>
<dbReference type="InterPro" id="IPR017853">
    <property type="entry name" value="GH"/>
</dbReference>
<comment type="similarity">
    <text evidence="1">Belongs to the glycosyl hydrolase 2 family.</text>
</comment>
<dbReference type="GO" id="GO:0005975">
    <property type="term" value="P:carbohydrate metabolic process"/>
    <property type="evidence" value="ECO:0007669"/>
    <property type="project" value="InterPro"/>
</dbReference>
<organism evidence="5 6">
    <name type="scientific">Paenibacillus arenilitoris</name>
    <dbReference type="NCBI Taxonomy" id="2772299"/>
    <lineage>
        <taxon>Bacteria</taxon>
        <taxon>Bacillati</taxon>
        <taxon>Bacillota</taxon>
        <taxon>Bacilli</taxon>
        <taxon>Bacillales</taxon>
        <taxon>Paenibacillaceae</taxon>
        <taxon>Paenibacillus</taxon>
    </lineage>
</organism>
<dbReference type="GO" id="GO:0030246">
    <property type="term" value="F:carbohydrate binding"/>
    <property type="evidence" value="ECO:0007669"/>
    <property type="project" value="TreeGrafter"/>
</dbReference>
<comment type="caution">
    <text evidence="5">The sequence shown here is derived from an EMBL/GenBank/DDBJ whole genome shotgun (WGS) entry which is preliminary data.</text>
</comment>
<dbReference type="Pfam" id="PF02836">
    <property type="entry name" value="Glyco_hydro_2_C"/>
    <property type="match status" value="1"/>
</dbReference>
<evidence type="ECO:0000313" key="6">
    <source>
        <dbReference type="Proteomes" id="UP000632125"/>
    </source>
</evidence>
<dbReference type="InterPro" id="IPR006101">
    <property type="entry name" value="Glyco_hydro_2"/>
</dbReference>
<keyword evidence="3" id="KW-0326">Glycosidase</keyword>